<keyword evidence="2" id="KW-1185">Reference proteome</keyword>
<comment type="caution">
    <text evidence="1">The sequence shown here is derived from an EMBL/GenBank/DDBJ whole genome shotgun (WGS) entry which is preliminary data.</text>
</comment>
<proteinExistence type="predicted"/>
<dbReference type="EMBL" id="JAVFWL010000003">
    <property type="protein sequence ID" value="KAK6744825.1"/>
    <property type="molecule type" value="Genomic_DNA"/>
</dbReference>
<name>A0ABR1D4S8_NECAM</name>
<dbReference type="Proteomes" id="UP001303046">
    <property type="component" value="Unassembled WGS sequence"/>
</dbReference>
<gene>
    <name evidence="1" type="primary">Necator_chrIII.g12267</name>
    <name evidence="1" type="ORF">RB195_011501</name>
</gene>
<protein>
    <submittedName>
        <fullName evidence="1">Uncharacterized protein</fullName>
    </submittedName>
</protein>
<evidence type="ECO:0000313" key="1">
    <source>
        <dbReference type="EMBL" id="KAK6744825.1"/>
    </source>
</evidence>
<accession>A0ABR1D4S8</accession>
<organism evidence="1 2">
    <name type="scientific">Necator americanus</name>
    <name type="common">Human hookworm</name>
    <dbReference type="NCBI Taxonomy" id="51031"/>
    <lineage>
        <taxon>Eukaryota</taxon>
        <taxon>Metazoa</taxon>
        <taxon>Ecdysozoa</taxon>
        <taxon>Nematoda</taxon>
        <taxon>Chromadorea</taxon>
        <taxon>Rhabditida</taxon>
        <taxon>Rhabditina</taxon>
        <taxon>Rhabditomorpha</taxon>
        <taxon>Strongyloidea</taxon>
        <taxon>Ancylostomatidae</taxon>
        <taxon>Bunostominae</taxon>
        <taxon>Necator</taxon>
    </lineage>
</organism>
<sequence length="77" mass="8717">MDILWLVSLAYVVKNLNRFFTTTGTGDRRAVPLRIYQSKTPILTFPANSITTSDLCEYVTSPRNARHCDNADPLINE</sequence>
<reference evidence="1 2" key="1">
    <citation type="submission" date="2023-08" db="EMBL/GenBank/DDBJ databases">
        <title>A Necator americanus chromosomal reference genome.</title>
        <authorList>
            <person name="Ilik V."/>
            <person name="Petrzelkova K.J."/>
            <person name="Pardy F."/>
            <person name="Fuh T."/>
            <person name="Niatou-Singa F.S."/>
            <person name="Gouil Q."/>
            <person name="Baker L."/>
            <person name="Ritchie M.E."/>
            <person name="Jex A.R."/>
            <person name="Gazzola D."/>
            <person name="Li H."/>
            <person name="Toshio Fujiwara R."/>
            <person name="Zhan B."/>
            <person name="Aroian R.V."/>
            <person name="Pafco B."/>
            <person name="Schwarz E.M."/>
        </authorList>
    </citation>
    <scope>NUCLEOTIDE SEQUENCE [LARGE SCALE GENOMIC DNA]</scope>
    <source>
        <strain evidence="1 2">Aroian</strain>
        <tissue evidence="1">Whole animal</tissue>
    </source>
</reference>
<evidence type="ECO:0000313" key="2">
    <source>
        <dbReference type="Proteomes" id="UP001303046"/>
    </source>
</evidence>